<feature type="compositionally biased region" description="Basic and acidic residues" evidence="2">
    <location>
        <begin position="1"/>
        <end position="17"/>
    </location>
</feature>
<dbReference type="InterPro" id="IPR036875">
    <property type="entry name" value="Znf_CCHC_sf"/>
</dbReference>
<sequence>MGSRRSESWGRHERMRGYESGGWESRDGRHERRRERERRYDDRRGSSAEDFGRRSEGVRQVKCYECGEFGHYKSHCPRSQGRYGGGGGALTVSRELEESLSYVGRMAKQLLEQQKEAEEAKREAEKKLKKEEEEKAAKEEEVRIAMAKKQAKEDKEKRRRWELKKLLAEQREEHKEKFEKIVGLSRKLKGVSIETKKKDKVKEMPSSSSEQDDEDVEEATPLKDKRKRRDSTGAVENSPPVETPKKLGKKKEVETPVSQKRKGRGRPTKADSQAAQLARGVDPWEGVPIGEKYATEVGYRKAVRKTIASSYPETLKEMCKGASLPFYGVNDAVDTLLELRVTYCFGDKKSQGSTSSKQGEEDQIKGEIQDPQEDPDE</sequence>
<evidence type="ECO:0000256" key="2">
    <source>
        <dbReference type="SAM" id="MobiDB-lite"/>
    </source>
</evidence>
<evidence type="ECO:0000259" key="3">
    <source>
        <dbReference type="PROSITE" id="PS50158"/>
    </source>
</evidence>
<dbReference type="Proteomes" id="UP000265515">
    <property type="component" value="Unassembled WGS sequence"/>
</dbReference>
<feature type="region of interest" description="Disordered" evidence="2">
    <location>
        <begin position="1"/>
        <end position="57"/>
    </location>
</feature>
<comment type="caution">
    <text evidence="4">The sequence shown here is derived from an EMBL/GenBank/DDBJ whole genome shotgun (WGS) entry which is preliminary data.</text>
</comment>
<protein>
    <recommendedName>
        <fullName evidence="3">CCHC-type domain-containing protein</fullName>
    </recommendedName>
</protein>
<dbReference type="EMBL" id="BFEA01000689">
    <property type="protein sequence ID" value="GBG88694.1"/>
    <property type="molecule type" value="Genomic_DNA"/>
</dbReference>
<evidence type="ECO:0000313" key="5">
    <source>
        <dbReference type="Proteomes" id="UP000265515"/>
    </source>
</evidence>
<gene>
    <name evidence="4" type="ORF">CBR_g48223</name>
</gene>
<keyword evidence="1" id="KW-0479">Metal-binding</keyword>
<feature type="region of interest" description="Disordered" evidence="2">
    <location>
        <begin position="347"/>
        <end position="377"/>
    </location>
</feature>
<feature type="region of interest" description="Disordered" evidence="2">
    <location>
        <begin position="114"/>
        <end position="141"/>
    </location>
</feature>
<keyword evidence="5" id="KW-1185">Reference proteome</keyword>
<feature type="compositionally biased region" description="Basic and acidic residues" evidence="2">
    <location>
        <begin position="37"/>
        <end position="57"/>
    </location>
</feature>
<name>A0A388M2A5_CHABU</name>
<feature type="region of interest" description="Disordered" evidence="2">
    <location>
        <begin position="192"/>
        <end position="280"/>
    </location>
</feature>
<evidence type="ECO:0000256" key="1">
    <source>
        <dbReference type="PROSITE-ProRule" id="PRU00047"/>
    </source>
</evidence>
<dbReference type="AlphaFoldDB" id="A0A388M2A5"/>
<accession>A0A388M2A5</accession>
<dbReference type="Gene3D" id="4.10.60.10">
    <property type="entry name" value="Zinc finger, CCHC-type"/>
    <property type="match status" value="1"/>
</dbReference>
<dbReference type="InterPro" id="IPR001878">
    <property type="entry name" value="Znf_CCHC"/>
</dbReference>
<dbReference type="PROSITE" id="PS50158">
    <property type="entry name" value="ZF_CCHC"/>
    <property type="match status" value="1"/>
</dbReference>
<reference evidence="4 5" key="1">
    <citation type="journal article" date="2018" name="Cell">
        <title>The Chara Genome: Secondary Complexity and Implications for Plant Terrestrialization.</title>
        <authorList>
            <person name="Nishiyama T."/>
            <person name="Sakayama H."/>
            <person name="Vries J.D."/>
            <person name="Buschmann H."/>
            <person name="Saint-Marcoux D."/>
            <person name="Ullrich K.K."/>
            <person name="Haas F.B."/>
            <person name="Vanderstraeten L."/>
            <person name="Becker D."/>
            <person name="Lang D."/>
            <person name="Vosolsobe S."/>
            <person name="Rombauts S."/>
            <person name="Wilhelmsson P.K.I."/>
            <person name="Janitza P."/>
            <person name="Kern R."/>
            <person name="Heyl A."/>
            <person name="Rumpler F."/>
            <person name="Villalobos L.I.A.C."/>
            <person name="Clay J.M."/>
            <person name="Skokan R."/>
            <person name="Toyoda A."/>
            <person name="Suzuki Y."/>
            <person name="Kagoshima H."/>
            <person name="Schijlen E."/>
            <person name="Tajeshwar N."/>
            <person name="Catarino B."/>
            <person name="Hetherington A.J."/>
            <person name="Saltykova A."/>
            <person name="Bonnot C."/>
            <person name="Breuninger H."/>
            <person name="Symeonidi A."/>
            <person name="Radhakrishnan G.V."/>
            <person name="Van Nieuwerburgh F."/>
            <person name="Deforce D."/>
            <person name="Chang C."/>
            <person name="Karol K.G."/>
            <person name="Hedrich R."/>
            <person name="Ulvskov P."/>
            <person name="Glockner G."/>
            <person name="Delwiche C.F."/>
            <person name="Petrasek J."/>
            <person name="Van de Peer Y."/>
            <person name="Friml J."/>
            <person name="Beilby M."/>
            <person name="Dolan L."/>
            <person name="Kohara Y."/>
            <person name="Sugano S."/>
            <person name="Fujiyama A."/>
            <person name="Delaux P.-M."/>
            <person name="Quint M."/>
            <person name="TheiBen G."/>
            <person name="Hagemann M."/>
            <person name="Harholt J."/>
            <person name="Dunand C."/>
            <person name="Zachgo S."/>
            <person name="Langdale J."/>
            <person name="Maumus F."/>
            <person name="Straeten D.V.D."/>
            <person name="Gould S.B."/>
            <person name="Rensing S.A."/>
        </authorList>
    </citation>
    <scope>NUCLEOTIDE SEQUENCE [LARGE SCALE GENOMIC DNA]</scope>
    <source>
        <strain evidence="4 5">S276</strain>
    </source>
</reference>
<keyword evidence="1" id="KW-0862">Zinc</keyword>
<feature type="compositionally biased region" description="Basic and acidic residues" evidence="2">
    <location>
        <begin position="194"/>
        <end position="203"/>
    </location>
</feature>
<keyword evidence="1" id="KW-0863">Zinc-finger</keyword>
<dbReference type="SUPFAM" id="SSF57756">
    <property type="entry name" value="Retrovirus zinc finger-like domains"/>
    <property type="match status" value="1"/>
</dbReference>
<evidence type="ECO:0000313" key="4">
    <source>
        <dbReference type="EMBL" id="GBG88694.1"/>
    </source>
</evidence>
<dbReference type="GO" id="GO:0003676">
    <property type="term" value="F:nucleic acid binding"/>
    <property type="evidence" value="ECO:0007669"/>
    <property type="project" value="InterPro"/>
</dbReference>
<proteinExistence type="predicted"/>
<feature type="domain" description="CCHC-type" evidence="3">
    <location>
        <begin position="62"/>
        <end position="78"/>
    </location>
</feature>
<organism evidence="4 5">
    <name type="scientific">Chara braunii</name>
    <name type="common">Braun's stonewort</name>
    <dbReference type="NCBI Taxonomy" id="69332"/>
    <lineage>
        <taxon>Eukaryota</taxon>
        <taxon>Viridiplantae</taxon>
        <taxon>Streptophyta</taxon>
        <taxon>Charophyceae</taxon>
        <taxon>Charales</taxon>
        <taxon>Characeae</taxon>
        <taxon>Chara</taxon>
    </lineage>
</organism>
<dbReference type="Gramene" id="GBG88694">
    <property type="protein sequence ID" value="GBG88694"/>
    <property type="gene ID" value="CBR_g48223"/>
</dbReference>
<dbReference type="GO" id="GO:0008270">
    <property type="term" value="F:zinc ion binding"/>
    <property type="evidence" value="ECO:0007669"/>
    <property type="project" value="UniProtKB-KW"/>
</dbReference>
<feature type="compositionally biased region" description="Basic and acidic residues" evidence="2">
    <location>
        <begin position="358"/>
        <end position="368"/>
    </location>
</feature>